<gene>
    <name evidence="2" type="primary">traO</name>
    <name evidence="2" type="ORF">H7U18_28170</name>
</gene>
<evidence type="ECO:0000313" key="3">
    <source>
        <dbReference type="Proteomes" id="UP000629923"/>
    </source>
</evidence>
<evidence type="ECO:0000313" key="2">
    <source>
        <dbReference type="EMBL" id="MBC2873440.1"/>
    </source>
</evidence>
<organism evidence="2 3">
    <name type="scientific">Klebsiella pneumoniae</name>
    <dbReference type="NCBI Taxonomy" id="573"/>
    <lineage>
        <taxon>Bacteria</taxon>
        <taxon>Pseudomonadati</taxon>
        <taxon>Pseudomonadota</taxon>
        <taxon>Gammaproteobacteria</taxon>
        <taxon>Enterobacterales</taxon>
        <taxon>Enterobacteriaceae</taxon>
        <taxon>Klebsiella/Raoultella group</taxon>
        <taxon>Klebsiella</taxon>
        <taxon>Klebsiella pneumoniae complex</taxon>
    </lineage>
</organism>
<feature type="compositionally biased region" description="Low complexity" evidence="1">
    <location>
        <begin position="371"/>
        <end position="392"/>
    </location>
</feature>
<sequence>MEGKTGREKANDPQYNKLLNEWNVDNSDKAALTGDSFISTLSASNPVAVDYGTKAPPPKYSWESSAKPSGDNSKANDAEQKERERQAKAVATLLQKIDRVVTGVALAMGAEGNGTAVPSQGGPIRSIRRTKSRMLKTTGAKNKAKDKGARLVSAYTLVPAVMDTAMDSDDQNSIAIAHVPTGAQAGAKFYSGQNRLAGDGIRIHFTGMELNGVQCKVDAYGVASDSLRAAVSSNVNNRWFSRIILPAVANGLGRTGQLYADSNSQMIITDGGNAYRSTGTPNGKAVAGTIIGGMGEQAGRVTADDAARLPVKQVTVDRNQLIGIQFVAPVYESDCGENMENASAEQAQQQATPTLTSVPPQQMPQPPAPNYPQQNFPSYPGYGYGSSNPYYR</sequence>
<dbReference type="CDD" id="cd16431">
    <property type="entry name" value="IcmE"/>
    <property type="match status" value="1"/>
</dbReference>
<feature type="compositionally biased region" description="Pro residues" evidence="1">
    <location>
        <begin position="361"/>
        <end position="370"/>
    </location>
</feature>
<feature type="region of interest" description="Disordered" evidence="1">
    <location>
        <begin position="339"/>
        <end position="392"/>
    </location>
</feature>
<dbReference type="InterPro" id="IPR049855">
    <property type="entry name" value="DotG/IcmE-like_C"/>
</dbReference>
<dbReference type="EMBL" id="JACLQZ010000007">
    <property type="protein sequence ID" value="MBC2873440.1"/>
    <property type="molecule type" value="Genomic_DNA"/>
</dbReference>
<name>A0A923ESH8_KLEPN</name>
<dbReference type="NCBIfam" id="NF033884">
    <property type="entry name" value="conj_TraO_IncI1"/>
    <property type="match status" value="1"/>
</dbReference>
<feature type="region of interest" description="Disordered" evidence="1">
    <location>
        <begin position="45"/>
        <end position="86"/>
    </location>
</feature>
<reference evidence="2" key="1">
    <citation type="submission" date="2020-08" db="EMBL/GenBank/DDBJ databases">
        <title>Tigecycline and colistin resistance in Klebsiella pneumoniae.</title>
        <authorList>
            <person name="Ramesh N."/>
            <person name="Shanthini T."/>
            <person name="Prasanth M."/>
            <person name="Senthilkumar N."/>
            <person name="Meesala Krishna M."/>
            <person name="Guruswami G."/>
        </authorList>
    </citation>
    <scope>NUCLEOTIDE SEQUENCE</scope>
    <source>
        <strain evidence="2">SHM 84C</strain>
    </source>
</reference>
<comment type="caution">
    <text evidence="2">The sequence shown here is derived from an EMBL/GenBank/DDBJ whole genome shotgun (WGS) entry which is preliminary data.</text>
</comment>
<dbReference type="Proteomes" id="UP000629923">
    <property type="component" value="Unassembled WGS sequence"/>
</dbReference>
<dbReference type="AlphaFoldDB" id="A0A923ESH8"/>
<evidence type="ECO:0000256" key="1">
    <source>
        <dbReference type="SAM" id="MobiDB-lite"/>
    </source>
</evidence>
<proteinExistence type="predicted"/>
<protein>
    <submittedName>
        <fullName evidence="2">Conjugal transfer protein TraO</fullName>
    </submittedName>
</protein>
<feature type="compositionally biased region" description="Low complexity" evidence="1">
    <location>
        <begin position="342"/>
        <end position="351"/>
    </location>
</feature>
<feature type="compositionally biased region" description="Polar residues" evidence="1">
    <location>
        <begin position="62"/>
        <end position="73"/>
    </location>
</feature>
<accession>A0A923ESH8</accession>
<feature type="compositionally biased region" description="Basic and acidic residues" evidence="1">
    <location>
        <begin position="74"/>
        <end position="86"/>
    </location>
</feature>